<evidence type="ECO:0000259" key="10">
    <source>
        <dbReference type="PROSITE" id="PS51391"/>
    </source>
</evidence>
<evidence type="ECO:0000259" key="9">
    <source>
        <dbReference type="PROSITE" id="PS50812"/>
    </source>
</evidence>
<dbReference type="Gene3D" id="1.25.40.90">
    <property type="match status" value="1"/>
</dbReference>
<dbReference type="PROSITE" id="PS51391">
    <property type="entry name" value="CID"/>
    <property type="match status" value="1"/>
</dbReference>
<dbReference type="GO" id="GO:0009908">
    <property type="term" value="P:flower development"/>
    <property type="evidence" value="ECO:0007669"/>
    <property type="project" value="UniProtKB-KW"/>
</dbReference>
<evidence type="ECO:0000256" key="8">
    <source>
        <dbReference type="SAM" id="MobiDB-lite"/>
    </source>
</evidence>
<feature type="compositionally biased region" description="Polar residues" evidence="8">
    <location>
        <begin position="556"/>
        <end position="569"/>
    </location>
</feature>
<feature type="domain" description="PWWP" evidence="9">
    <location>
        <begin position="19"/>
        <end position="76"/>
    </location>
</feature>
<evidence type="ECO:0000256" key="5">
    <source>
        <dbReference type="ARBA" id="ARBA00023089"/>
    </source>
</evidence>
<feature type="domain" description="CID" evidence="10">
    <location>
        <begin position="919"/>
        <end position="1060"/>
    </location>
</feature>
<feature type="compositionally biased region" description="Low complexity" evidence="8">
    <location>
        <begin position="208"/>
        <end position="220"/>
    </location>
</feature>
<dbReference type="FunFam" id="1.25.40.90:FF:000037">
    <property type="entry name" value="Enhancer of ag-4 2"/>
    <property type="match status" value="1"/>
</dbReference>
<feature type="region of interest" description="Disordered" evidence="8">
    <location>
        <begin position="1112"/>
        <end position="1151"/>
    </location>
</feature>
<evidence type="ECO:0000256" key="2">
    <source>
        <dbReference type="ARBA" id="ARBA00022473"/>
    </source>
</evidence>
<comment type="subcellular location">
    <subcellularLocation>
        <location evidence="1">Nucleus</location>
    </subcellularLocation>
</comment>
<evidence type="ECO:0000256" key="1">
    <source>
        <dbReference type="ARBA" id="ARBA00004123"/>
    </source>
</evidence>
<accession>A0AA88QFE5</accession>
<evidence type="ECO:0000256" key="4">
    <source>
        <dbReference type="ARBA" id="ARBA00023015"/>
    </source>
</evidence>
<feature type="compositionally biased region" description="Basic and acidic residues" evidence="8">
    <location>
        <begin position="680"/>
        <end position="694"/>
    </location>
</feature>
<proteinExistence type="predicted"/>
<dbReference type="PANTHER" id="PTHR12550">
    <property type="entry name" value="HEPATOMA-DERIVED GROWTH FACTOR-RELATED"/>
    <property type="match status" value="1"/>
</dbReference>
<dbReference type="InterPro" id="IPR008942">
    <property type="entry name" value="ENTH_VHS"/>
</dbReference>
<keyword evidence="12" id="KW-1185">Reference proteome</keyword>
<dbReference type="InterPro" id="IPR006569">
    <property type="entry name" value="CID_dom"/>
</dbReference>
<feature type="compositionally biased region" description="Basic and acidic residues" evidence="8">
    <location>
        <begin position="590"/>
        <end position="601"/>
    </location>
</feature>
<feature type="compositionally biased region" description="Basic and acidic residues" evidence="8">
    <location>
        <begin position="277"/>
        <end position="290"/>
    </location>
</feature>
<feature type="region of interest" description="Disordered" evidence="8">
    <location>
        <begin position="673"/>
        <end position="694"/>
    </location>
</feature>
<dbReference type="CDD" id="cd20147">
    <property type="entry name" value="PWWP_HULK"/>
    <property type="match status" value="1"/>
</dbReference>
<feature type="region of interest" description="Disordered" evidence="8">
    <location>
        <begin position="1376"/>
        <end position="1417"/>
    </location>
</feature>
<feature type="compositionally biased region" description="Pro residues" evidence="8">
    <location>
        <begin position="1197"/>
        <end position="1255"/>
    </location>
</feature>
<feature type="compositionally biased region" description="Basic and acidic residues" evidence="8">
    <location>
        <begin position="301"/>
        <end position="316"/>
    </location>
</feature>
<keyword evidence="2" id="KW-0217">Developmental protein</keyword>
<dbReference type="InterPro" id="IPR000313">
    <property type="entry name" value="PWWP_dom"/>
</dbReference>
<feature type="compositionally biased region" description="Basic and acidic residues" evidence="8">
    <location>
        <begin position="323"/>
        <end position="332"/>
    </location>
</feature>
<feature type="non-terminal residue" evidence="11">
    <location>
        <position position="1489"/>
    </location>
</feature>
<feature type="region of interest" description="Disordered" evidence="8">
    <location>
        <begin position="897"/>
        <end position="917"/>
    </location>
</feature>
<keyword evidence="5" id="KW-0287">Flowering</keyword>
<dbReference type="Pfam" id="PF00855">
    <property type="entry name" value="PWWP"/>
    <property type="match status" value="1"/>
</dbReference>
<keyword evidence="7" id="KW-0539">Nucleus</keyword>
<feature type="compositionally biased region" description="Basic and acidic residues" evidence="8">
    <location>
        <begin position="158"/>
        <end position="167"/>
    </location>
</feature>
<feature type="compositionally biased region" description="Polar residues" evidence="8">
    <location>
        <begin position="1382"/>
        <end position="1393"/>
    </location>
</feature>
<dbReference type="GO" id="GO:0005634">
    <property type="term" value="C:nucleus"/>
    <property type="evidence" value="ECO:0007669"/>
    <property type="project" value="UniProtKB-SubCell"/>
</dbReference>
<keyword evidence="6" id="KW-0804">Transcription</keyword>
<gene>
    <name evidence="11" type="ORF">RJ640_001576</name>
</gene>
<feature type="region of interest" description="Disordered" evidence="8">
    <location>
        <begin position="1167"/>
        <end position="1294"/>
    </location>
</feature>
<dbReference type="SUPFAM" id="SSF63748">
    <property type="entry name" value="Tudor/PWWP/MBT"/>
    <property type="match status" value="1"/>
</dbReference>
<keyword evidence="4" id="KW-0805">Transcription regulation</keyword>
<organism evidence="11 12">
    <name type="scientific">Escallonia rubra</name>
    <dbReference type="NCBI Taxonomy" id="112253"/>
    <lineage>
        <taxon>Eukaryota</taxon>
        <taxon>Viridiplantae</taxon>
        <taxon>Streptophyta</taxon>
        <taxon>Embryophyta</taxon>
        <taxon>Tracheophyta</taxon>
        <taxon>Spermatophyta</taxon>
        <taxon>Magnoliopsida</taxon>
        <taxon>eudicotyledons</taxon>
        <taxon>Gunneridae</taxon>
        <taxon>Pentapetalae</taxon>
        <taxon>asterids</taxon>
        <taxon>campanulids</taxon>
        <taxon>Escalloniales</taxon>
        <taxon>Escalloniaceae</taxon>
        <taxon>Escallonia</taxon>
    </lineage>
</organism>
<feature type="region of interest" description="Disordered" evidence="8">
    <location>
        <begin position="115"/>
        <end position="387"/>
    </location>
</feature>
<feature type="region of interest" description="Disordered" evidence="8">
    <location>
        <begin position="1444"/>
        <end position="1472"/>
    </location>
</feature>
<evidence type="ECO:0000256" key="3">
    <source>
        <dbReference type="ARBA" id="ARBA00022664"/>
    </source>
</evidence>
<dbReference type="Gene3D" id="2.30.30.140">
    <property type="match status" value="1"/>
</dbReference>
<keyword evidence="3" id="KW-0507">mRNA processing</keyword>
<feature type="compositionally biased region" description="Basic and acidic residues" evidence="8">
    <location>
        <begin position="478"/>
        <end position="506"/>
    </location>
</feature>
<feature type="compositionally biased region" description="Polar residues" evidence="8">
    <location>
        <begin position="1283"/>
        <end position="1294"/>
    </location>
</feature>
<sequence>MAPGRKRGARAKAKKELRLGDLVLAKVKGFPAWPAKISKPEDWKRPPDPKKYFVQFFGTEEIAFVAPADIQAFTNDAKNKLLARCQGKTVKYFAPAVKEICKAFEELEGITSSGLRDDSDRSAFGSETPSVDGLVDDNVDFDSKDGIGTDGPDEETETTVHGDHGSGLERCSFTKRNKISMDSTNPPKEEEVCTSDAEGGYSSGRVTGLGVSSSPLVVSVHAKQSDGGQKVMTNGRMSKKAVTGSKRKPDSSGGQADLRESNQHVKDGIRRITPGGRMKDSHPDDVKSDLDVISGKKAKTMLKDKRHSEMADDFGKEPQNGLKELDKDELSGRKMRGQLGDGKHSLATKEVSHSVKRSKFADFAGDAAKGSAQTKRRTDVPDIKPGNAEINRSVSRVKDSCDLDVHGDEDILPPAKRRRPALEEKSEKNSIPHVYDSSRFDKVKSPHTQLHTKRRAVRMFDEDDDQKPKTPVHGGSARKLDAPARAIDSIKHTVVHGDRSTSDRTSVRGGSARKVDASSRATESFKSTTVHCEGSVPDQPSVRDSGRVENGASKEMVSSQQALSPNFQKNVERHRKLVTGHFSRSPGETDSEKVSSKEVKVELISPGKSPSLVVSPQKNVERHRKVATDISSSPGKIDPDKGSSKEVKLELTSPGKSPSSFLAAQKYVERHRKVASPGKIDSEKASSMEVKLERASPVKSPLSFVAAKTVVEQLKHNKPLGKISGNVGQKKAQAGSHKGSGVAFDSFNHYQNQASERSKTVLERQKTTTPKSSVRLNDSIHVAAKSTEHNFSAGERLEAGTDDKANSFIDSKIAESDLSMKHLIAVAQAKRREAQTQSFAHGYLNSVPATDVVGGSPVSPNQSILPDVQGYHPRTSLASPSSHIHDFPLNNYPDTEELEERRVSSGHRNAGGELSGGTEAAVARDAFEGMIETLSRTKESIGRATRLAIDCAKYGIANEVVELLIRKLESEASFHRRVDLFFLVDSITQCSHSHKGIAGASYIPTVQAALPRLLGAAAPPGAGARENRRQCLKVLRLWLERKIFPDSLLRRYMDDIGVTNDDTAAGFFLKRPSRAERAVDDPIREMEGMLVDEYGSNATFQLPGFFSSHAFQEDEEEDDLPCSSYKGSADRSPLELTHATGETEASMFTPSDRRHCILEAVDGELEMEDVSGYPKDEKPSVTDVSWQEGSDKTTELPPLPEGSPPLPLDSPPPTPPLPTSPSPLPPLPPPLSPPPPPPPLPPSHQHPLLQPPAGPPASLLPQPSLQPPPSMMSQQLQPFQPSIHGTPSGNQLVQLSANTHHGAHIETAGRSEVYPQQSPCFVPAGVCNSREPPAFSSLRPLDYGHNDVYAYPQASQPNQQFRPDNAPLSQRASYAALPPQTPSSHFSYSKSTVQQHPQHPYPPPYSLPNHADGSRRYAGDEQWRVPANEFNADNQRGLWISGGRASSSSGPPFAQEVPGYFRPPVERTPHNVGFQSSVVNPLPAGVTIP</sequence>
<feature type="compositionally biased region" description="Basic and acidic residues" evidence="8">
    <location>
        <begin position="257"/>
        <end position="270"/>
    </location>
</feature>
<dbReference type="PANTHER" id="PTHR12550:SF70">
    <property type="entry name" value="JIL-1 ANCHORING AND STABILIZING PROTEIN, ISOFORM A"/>
    <property type="match status" value="1"/>
</dbReference>
<feature type="compositionally biased region" description="Basic and acidic residues" evidence="8">
    <location>
        <begin position="637"/>
        <end position="649"/>
    </location>
</feature>
<feature type="region of interest" description="Disordered" evidence="8">
    <location>
        <begin position="401"/>
        <end position="659"/>
    </location>
</feature>
<comment type="caution">
    <text evidence="11">The sequence shown here is derived from an EMBL/GenBank/DDBJ whole genome shotgun (WGS) entry which is preliminary data.</text>
</comment>
<evidence type="ECO:0000256" key="7">
    <source>
        <dbReference type="ARBA" id="ARBA00023242"/>
    </source>
</evidence>
<feature type="compositionally biased region" description="Polar residues" evidence="8">
    <location>
        <begin position="519"/>
        <end position="530"/>
    </location>
</feature>
<dbReference type="EMBL" id="JAVXUO010002895">
    <property type="protein sequence ID" value="KAK2968673.1"/>
    <property type="molecule type" value="Genomic_DNA"/>
</dbReference>
<reference evidence="11" key="1">
    <citation type="submission" date="2022-12" db="EMBL/GenBank/DDBJ databases">
        <title>Draft genome assemblies for two species of Escallonia (Escalloniales).</title>
        <authorList>
            <person name="Chanderbali A."/>
            <person name="Dervinis C."/>
            <person name="Anghel I."/>
            <person name="Soltis D."/>
            <person name="Soltis P."/>
            <person name="Zapata F."/>
        </authorList>
    </citation>
    <scope>NUCLEOTIDE SEQUENCE</scope>
    <source>
        <strain evidence="11">UCBG92.1500</strain>
        <tissue evidence="11">Leaf</tissue>
    </source>
</reference>
<evidence type="ECO:0000313" key="12">
    <source>
        <dbReference type="Proteomes" id="UP001187471"/>
    </source>
</evidence>
<protein>
    <recommendedName>
        <fullName evidence="13">ENHANCER OF AG-4 protein 2</fullName>
    </recommendedName>
</protein>
<feature type="compositionally biased region" description="Basic and acidic residues" evidence="8">
    <location>
        <begin position="420"/>
        <end position="444"/>
    </location>
</feature>
<dbReference type="SMART" id="SM00582">
    <property type="entry name" value="RPR"/>
    <property type="match status" value="1"/>
</dbReference>
<dbReference type="SMART" id="SM00293">
    <property type="entry name" value="PWWP"/>
    <property type="match status" value="1"/>
</dbReference>
<dbReference type="PROSITE" id="PS50812">
    <property type="entry name" value="PWWP"/>
    <property type="match status" value="1"/>
</dbReference>
<evidence type="ECO:0008006" key="13">
    <source>
        <dbReference type="Google" id="ProtNLM"/>
    </source>
</evidence>
<dbReference type="GO" id="GO:0006397">
    <property type="term" value="P:mRNA processing"/>
    <property type="evidence" value="ECO:0007669"/>
    <property type="project" value="UniProtKB-KW"/>
</dbReference>
<evidence type="ECO:0000256" key="6">
    <source>
        <dbReference type="ARBA" id="ARBA00023163"/>
    </source>
</evidence>
<dbReference type="Proteomes" id="UP001187471">
    <property type="component" value="Unassembled WGS sequence"/>
</dbReference>
<evidence type="ECO:0000313" key="11">
    <source>
        <dbReference type="EMBL" id="KAK2968673.1"/>
    </source>
</evidence>
<dbReference type="Pfam" id="PF04818">
    <property type="entry name" value="CID"/>
    <property type="match status" value="1"/>
</dbReference>
<name>A0AA88QFE5_9ASTE</name>
<feature type="compositionally biased region" description="Low complexity" evidence="8">
    <location>
        <begin position="1271"/>
        <end position="1282"/>
    </location>
</feature>